<evidence type="ECO:0000313" key="3">
    <source>
        <dbReference type="Proteomes" id="UP001597112"/>
    </source>
</evidence>
<organism evidence="2 3">
    <name type="scientific">Ohtaekwangia kribbensis</name>
    <dbReference type="NCBI Taxonomy" id="688913"/>
    <lineage>
        <taxon>Bacteria</taxon>
        <taxon>Pseudomonadati</taxon>
        <taxon>Bacteroidota</taxon>
        <taxon>Cytophagia</taxon>
        <taxon>Cytophagales</taxon>
        <taxon>Fulvivirgaceae</taxon>
        <taxon>Ohtaekwangia</taxon>
    </lineage>
</organism>
<evidence type="ECO:0000256" key="1">
    <source>
        <dbReference type="SAM" id="Phobius"/>
    </source>
</evidence>
<dbReference type="Proteomes" id="UP001597112">
    <property type="component" value="Unassembled WGS sequence"/>
</dbReference>
<proteinExistence type="predicted"/>
<gene>
    <name evidence="2" type="ORF">ACFQ21_27760</name>
</gene>
<comment type="caution">
    <text evidence="2">The sequence shown here is derived from an EMBL/GenBank/DDBJ whole genome shotgun (WGS) entry which is preliminary data.</text>
</comment>
<keyword evidence="3" id="KW-1185">Reference proteome</keyword>
<keyword evidence="1" id="KW-0472">Membrane</keyword>
<feature type="transmembrane region" description="Helical" evidence="1">
    <location>
        <begin position="6"/>
        <end position="24"/>
    </location>
</feature>
<accession>A0ABW3KCS8</accession>
<evidence type="ECO:0000313" key="2">
    <source>
        <dbReference type="EMBL" id="MFD1003153.1"/>
    </source>
</evidence>
<keyword evidence="1" id="KW-0812">Transmembrane</keyword>
<sequence length="143" mass="16645">MNRRSFIRFSALTVVAAIAAYFLLKFDRVVRRMIVVDTEALKLNGEAIDRFMTDAKKEFFWDRFSFSKKMFICVQHFLSSLGLKVAYHHKYVQNRSVITGQFLLSTDFFLNKMDSSQPVTYIGFFNPYKTGCSNPFSSIRFTA</sequence>
<protein>
    <submittedName>
        <fullName evidence="2">Uncharacterized protein</fullName>
    </submittedName>
</protein>
<dbReference type="EMBL" id="JBHTKA010000015">
    <property type="protein sequence ID" value="MFD1003153.1"/>
    <property type="molecule type" value="Genomic_DNA"/>
</dbReference>
<dbReference type="RefSeq" id="WP_377585418.1">
    <property type="nucleotide sequence ID" value="NZ_JBHTKA010000015.1"/>
</dbReference>
<reference evidence="3" key="1">
    <citation type="journal article" date="2019" name="Int. J. Syst. Evol. Microbiol.">
        <title>The Global Catalogue of Microorganisms (GCM) 10K type strain sequencing project: providing services to taxonomists for standard genome sequencing and annotation.</title>
        <authorList>
            <consortium name="The Broad Institute Genomics Platform"/>
            <consortium name="The Broad Institute Genome Sequencing Center for Infectious Disease"/>
            <person name="Wu L."/>
            <person name="Ma J."/>
        </authorList>
    </citation>
    <scope>NUCLEOTIDE SEQUENCE [LARGE SCALE GENOMIC DNA]</scope>
    <source>
        <strain evidence="3">CCUG 58938</strain>
    </source>
</reference>
<keyword evidence="1" id="KW-1133">Transmembrane helix</keyword>
<name>A0ABW3KCS8_9BACT</name>